<keyword evidence="6 7" id="KW-0408">Iron</keyword>
<dbReference type="GO" id="GO:0051213">
    <property type="term" value="F:dioxygenase activity"/>
    <property type="evidence" value="ECO:0007669"/>
    <property type="project" value="UniProtKB-KW"/>
</dbReference>
<dbReference type="PANTHER" id="PTHR11903">
    <property type="entry name" value="PROSTAGLANDIN G/H SYNTHASE"/>
    <property type="match status" value="1"/>
</dbReference>
<evidence type="ECO:0000256" key="4">
    <source>
        <dbReference type="ARBA" id="ARBA00022964"/>
    </source>
</evidence>
<keyword evidence="5" id="KW-0560">Oxidoreductase</keyword>
<dbReference type="GO" id="GO:0020037">
    <property type="term" value="F:heme binding"/>
    <property type="evidence" value="ECO:0007669"/>
    <property type="project" value="InterPro"/>
</dbReference>
<dbReference type="GO" id="GO:0006979">
    <property type="term" value="P:response to oxidative stress"/>
    <property type="evidence" value="ECO:0007669"/>
    <property type="project" value="InterPro"/>
</dbReference>
<evidence type="ECO:0000313" key="8">
    <source>
        <dbReference type="EMBL" id="KAE8241593.1"/>
    </source>
</evidence>
<proteinExistence type="predicted"/>
<dbReference type="InterPro" id="IPR034812">
    <property type="entry name" value="Ppo-like_N"/>
</dbReference>
<protein>
    <recommendedName>
        <fullName evidence="10">Linoleate 8R-lipoxygenase</fullName>
    </recommendedName>
</protein>
<evidence type="ECO:0000313" key="9">
    <source>
        <dbReference type="Proteomes" id="UP000077521"/>
    </source>
</evidence>
<dbReference type="EMBL" id="LWDF02000885">
    <property type="protein sequence ID" value="KAE8241593.1"/>
    <property type="molecule type" value="Genomic_DNA"/>
</dbReference>
<evidence type="ECO:0000256" key="5">
    <source>
        <dbReference type="ARBA" id="ARBA00023002"/>
    </source>
</evidence>
<evidence type="ECO:0000256" key="2">
    <source>
        <dbReference type="ARBA" id="ARBA00022617"/>
    </source>
</evidence>
<comment type="caution">
    <text evidence="8">The sequence shown here is derived from an EMBL/GenBank/DDBJ whole genome shotgun (WGS) entry which is preliminary data.</text>
</comment>
<evidence type="ECO:0000256" key="6">
    <source>
        <dbReference type="ARBA" id="ARBA00023004"/>
    </source>
</evidence>
<dbReference type="InterPro" id="IPR019791">
    <property type="entry name" value="Haem_peroxidase_animal"/>
</dbReference>
<dbReference type="PRINTS" id="PR00457">
    <property type="entry name" value="ANPEROXIDASE"/>
</dbReference>
<feature type="binding site" description="axial binding residue" evidence="7">
    <location>
        <position position="368"/>
    </location>
    <ligand>
        <name>heme b</name>
        <dbReference type="ChEBI" id="CHEBI:60344"/>
    </ligand>
    <ligandPart>
        <name>Fe</name>
        <dbReference type="ChEBI" id="CHEBI:18248"/>
    </ligandPart>
</feature>
<evidence type="ECO:0000256" key="1">
    <source>
        <dbReference type="ARBA" id="ARBA00011881"/>
    </source>
</evidence>
<evidence type="ECO:0008006" key="10">
    <source>
        <dbReference type="Google" id="ProtNLM"/>
    </source>
</evidence>
<dbReference type="Pfam" id="PF03098">
    <property type="entry name" value="An_peroxidase"/>
    <property type="match status" value="3"/>
</dbReference>
<gene>
    <name evidence="8" type="ORF">A4X13_0g7346</name>
</gene>
<dbReference type="InterPro" id="IPR001128">
    <property type="entry name" value="Cyt_P450"/>
</dbReference>
<dbReference type="GO" id="GO:0005506">
    <property type="term" value="F:iron ion binding"/>
    <property type="evidence" value="ECO:0007669"/>
    <property type="project" value="InterPro"/>
</dbReference>
<dbReference type="InterPro" id="IPR010255">
    <property type="entry name" value="Haem_peroxidase_sf"/>
</dbReference>
<name>A0A177TBP0_9BASI</name>
<organism evidence="8 9">
    <name type="scientific">Tilletia indica</name>
    <dbReference type="NCBI Taxonomy" id="43049"/>
    <lineage>
        <taxon>Eukaryota</taxon>
        <taxon>Fungi</taxon>
        <taxon>Dikarya</taxon>
        <taxon>Basidiomycota</taxon>
        <taxon>Ustilaginomycotina</taxon>
        <taxon>Exobasidiomycetes</taxon>
        <taxon>Tilletiales</taxon>
        <taxon>Tilletiaceae</taxon>
        <taxon>Tilletia</taxon>
    </lineage>
</organism>
<keyword evidence="2 7" id="KW-0349">Heme</keyword>
<keyword evidence="9" id="KW-1185">Reference proteome</keyword>
<dbReference type="AlphaFoldDB" id="A0A177TBP0"/>
<dbReference type="SUPFAM" id="SSF48113">
    <property type="entry name" value="Heme-dependent peroxidases"/>
    <property type="match status" value="1"/>
</dbReference>
<dbReference type="GO" id="GO:0016705">
    <property type="term" value="F:oxidoreductase activity, acting on paired donors, with incorporation or reduction of molecular oxygen"/>
    <property type="evidence" value="ECO:0007669"/>
    <property type="project" value="InterPro"/>
</dbReference>
<dbReference type="Gene3D" id="1.10.640.10">
    <property type="entry name" value="Haem peroxidase domain superfamily, animal type"/>
    <property type="match status" value="1"/>
</dbReference>
<dbReference type="InterPro" id="IPR037120">
    <property type="entry name" value="Haem_peroxidase_sf_animal"/>
</dbReference>
<dbReference type="GO" id="GO:0004601">
    <property type="term" value="F:peroxidase activity"/>
    <property type="evidence" value="ECO:0007669"/>
    <property type="project" value="InterPro"/>
</dbReference>
<evidence type="ECO:0000256" key="7">
    <source>
        <dbReference type="PIRSR" id="PIRSR619791-2"/>
    </source>
</evidence>
<dbReference type="CDD" id="cd09817">
    <property type="entry name" value="linoleate_diol_synthase_like"/>
    <property type="match status" value="1"/>
</dbReference>
<evidence type="ECO:0000256" key="3">
    <source>
        <dbReference type="ARBA" id="ARBA00022723"/>
    </source>
</evidence>
<dbReference type="PROSITE" id="PS50292">
    <property type="entry name" value="PEROXIDASE_3"/>
    <property type="match status" value="1"/>
</dbReference>
<sequence length="1076" mass="121269">MSNTVAKLIGAINRKPVTTPDGLTDEQAAAPNQVAKYTPLLLDLGRLRGKDAVRIVEGIRSLIFGEPMNDRNLYLEHGVEFVQKLPPNSALGEKLANLFIKRLWVDLPHPPAMYIGPKDRYRSADGSGNNPHLPELGKSGTPYSRSVPPVQPRPAALPEPELVYDMLLRREGFKPHPSGLNRVFFSFATVVIHELFQTSRENPWINETTSYVDLSTIYGNNAAEQEKVRTYENGRIWPDVISSDRIMRMPPAVITVLLLFSRNHNYIAKRLLEINESGKYVLDTSTLNEDKKRWQDEDIFQLSRNINVAFFANCVLRDYVTFILNTLRADSTWHLDIGKDINEGHGARLERGRGNSVSCEFAVLYHWHAALSAADEKWMQDIFKARYPDKSMDDIGLHEFLEVTEEHAAQLAATPPSQWTFGGLERGPDGHFDNVQLAELIKDAVEEPAHAFGARSIPAALKTIEILGQLHARNVFQVCTTNEFRKYLNLKPFESFLEWNSDPAIAKAAEQLYVHIDNLELYPGLLAEESKPSMPGSGLCPGHTIGRGILDDAVSLIRSDRFLTHDLNISTLTSWGMSQMQPQGGAYGGMLSTLLFRALPGAWSFNSTYCLFPFYTPPAIRQILRDNKVEELYDTDRPASDMAVHGIYSFEACKNIFLDRENFHVLYGHNILEVTNGSGFMIMYDDHKRHDPLHDVIFEPFFTRYFEDDVMKYFSSHTRSQIEKCAIHCGKRTHIDVVRDIANVVPITWLAQKYGIPLKTQETPHGILSTAELLMTLIPLFIYTSFPMVEHANWKLRQAANEVAPTLLRLLESRLRVHGSFSQPLTNWLAKGTAYEISDDADRLYTGLLQSKRPISELVAAMVGTMIPIAGNLTQQTALLVDLYLQPKYEEYKKRIVELSHRDDKEAFEELEGFVYEGMRIQPVVVGLPRQATKDVAINDGDRNVFVKTGQRLVIGTSKAHLDPQAFPDPEKLDPHRPRENYILLGAGIHFCFGARLIGPAIAGMLKEIFKLPNVRRAPGRQGSFVQVTDKVADEVAAHLFLDHLSRESPMPTSLVLEFDSDESKASRASSRMTKA</sequence>
<comment type="subunit">
    <text evidence="1">Homotetramer.</text>
</comment>
<dbReference type="InterPro" id="IPR036396">
    <property type="entry name" value="Cyt_P450_sf"/>
</dbReference>
<dbReference type="SUPFAM" id="SSF48264">
    <property type="entry name" value="Cytochrome P450"/>
    <property type="match status" value="1"/>
</dbReference>
<keyword evidence="4" id="KW-0223">Dioxygenase</keyword>
<dbReference type="Gene3D" id="1.10.630.10">
    <property type="entry name" value="Cytochrome P450"/>
    <property type="match status" value="1"/>
</dbReference>
<dbReference type="PANTHER" id="PTHR11903:SF37">
    <property type="entry name" value="PSI-PRODUCING OXYGENASE A"/>
    <property type="match status" value="1"/>
</dbReference>
<dbReference type="GO" id="GO:0004497">
    <property type="term" value="F:monooxygenase activity"/>
    <property type="evidence" value="ECO:0007669"/>
    <property type="project" value="InterPro"/>
</dbReference>
<dbReference type="InterPro" id="IPR050783">
    <property type="entry name" value="Oxylipin_biosynth_metab"/>
</dbReference>
<dbReference type="Proteomes" id="UP000077521">
    <property type="component" value="Unassembled WGS sequence"/>
</dbReference>
<reference evidence="8" key="1">
    <citation type="submission" date="2016-04" db="EMBL/GenBank/DDBJ databases">
        <authorList>
            <person name="Nguyen H.D."/>
            <person name="Samba Siva P."/>
            <person name="Cullis J."/>
            <person name="Levesque C.A."/>
            <person name="Hambleton S."/>
        </authorList>
    </citation>
    <scope>NUCLEOTIDE SEQUENCE</scope>
    <source>
        <strain evidence="8">DAOMC 236416</strain>
    </source>
</reference>
<reference evidence="8" key="2">
    <citation type="journal article" date="2019" name="IMA Fungus">
        <title>Genome sequencing and comparison of five Tilletia species to identify candidate genes for the detection of regulated species infecting wheat.</title>
        <authorList>
            <person name="Nguyen H.D.T."/>
            <person name="Sultana T."/>
            <person name="Kesanakurti P."/>
            <person name="Hambleton S."/>
        </authorList>
    </citation>
    <scope>NUCLEOTIDE SEQUENCE</scope>
    <source>
        <strain evidence="8">DAOMC 236416</strain>
    </source>
</reference>
<keyword evidence="3 7" id="KW-0479">Metal-binding</keyword>
<dbReference type="GO" id="GO:0006631">
    <property type="term" value="P:fatty acid metabolic process"/>
    <property type="evidence" value="ECO:0007669"/>
    <property type="project" value="UniProtKB-ARBA"/>
</dbReference>
<accession>A0A177TBP0</accession>
<dbReference type="Pfam" id="PF00067">
    <property type="entry name" value="p450"/>
    <property type="match status" value="1"/>
</dbReference>
<dbReference type="CDD" id="cd20612">
    <property type="entry name" value="CYP_LDS-like_C"/>
    <property type="match status" value="1"/>
</dbReference>